<organism evidence="3 4">
    <name type="scientific">Tetrapyrgos nigripes</name>
    <dbReference type="NCBI Taxonomy" id="182062"/>
    <lineage>
        <taxon>Eukaryota</taxon>
        <taxon>Fungi</taxon>
        <taxon>Dikarya</taxon>
        <taxon>Basidiomycota</taxon>
        <taxon>Agaricomycotina</taxon>
        <taxon>Agaricomycetes</taxon>
        <taxon>Agaricomycetidae</taxon>
        <taxon>Agaricales</taxon>
        <taxon>Marasmiineae</taxon>
        <taxon>Marasmiaceae</taxon>
        <taxon>Tetrapyrgos</taxon>
    </lineage>
</organism>
<dbReference type="SUPFAM" id="SSF53335">
    <property type="entry name" value="S-adenosyl-L-methionine-dependent methyltransferases"/>
    <property type="match status" value="1"/>
</dbReference>
<dbReference type="Gene3D" id="3.40.50.150">
    <property type="entry name" value="Vaccinia Virus protein VP39"/>
    <property type="match status" value="1"/>
</dbReference>
<dbReference type="OrthoDB" id="2013972at2759"/>
<feature type="compositionally biased region" description="Polar residues" evidence="1">
    <location>
        <begin position="362"/>
        <end position="385"/>
    </location>
</feature>
<evidence type="ECO:0000259" key="2">
    <source>
        <dbReference type="Pfam" id="PF13649"/>
    </source>
</evidence>
<dbReference type="InterPro" id="IPR029063">
    <property type="entry name" value="SAM-dependent_MTases_sf"/>
</dbReference>
<feature type="region of interest" description="Disordered" evidence="1">
    <location>
        <begin position="350"/>
        <end position="412"/>
    </location>
</feature>
<dbReference type="InterPro" id="IPR041698">
    <property type="entry name" value="Methyltransf_25"/>
</dbReference>
<dbReference type="EMBL" id="JAACJM010000019">
    <property type="protein sequence ID" value="KAF5367526.1"/>
    <property type="molecule type" value="Genomic_DNA"/>
</dbReference>
<evidence type="ECO:0000256" key="1">
    <source>
        <dbReference type="SAM" id="MobiDB-lite"/>
    </source>
</evidence>
<dbReference type="Pfam" id="PF13649">
    <property type="entry name" value="Methyltransf_25"/>
    <property type="match status" value="1"/>
</dbReference>
<evidence type="ECO:0000313" key="4">
    <source>
        <dbReference type="Proteomes" id="UP000559256"/>
    </source>
</evidence>
<dbReference type="PANTHER" id="PTHR43591:SF24">
    <property type="entry name" value="2-METHOXY-6-POLYPRENYL-1,4-BENZOQUINOL METHYLASE, MITOCHONDRIAL"/>
    <property type="match status" value="1"/>
</dbReference>
<name>A0A8H5GMK4_9AGAR</name>
<accession>A0A8H5GMK4</accession>
<proteinExistence type="predicted"/>
<dbReference type="GO" id="GO:0008168">
    <property type="term" value="F:methyltransferase activity"/>
    <property type="evidence" value="ECO:0007669"/>
    <property type="project" value="TreeGrafter"/>
</dbReference>
<feature type="compositionally biased region" description="Basic and acidic residues" evidence="1">
    <location>
        <begin position="386"/>
        <end position="395"/>
    </location>
</feature>
<keyword evidence="4" id="KW-1185">Reference proteome</keyword>
<reference evidence="3 4" key="1">
    <citation type="journal article" date="2020" name="ISME J.">
        <title>Uncovering the hidden diversity of litter-decomposition mechanisms in mushroom-forming fungi.</title>
        <authorList>
            <person name="Floudas D."/>
            <person name="Bentzer J."/>
            <person name="Ahren D."/>
            <person name="Johansson T."/>
            <person name="Persson P."/>
            <person name="Tunlid A."/>
        </authorList>
    </citation>
    <scope>NUCLEOTIDE SEQUENCE [LARGE SCALE GENOMIC DNA]</scope>
    <source>
        <strain evidence="3 4">CBS 291.85</strain>
    </source>
</reference>
<dbReference type="CDD" id="cd02440">
    <property type="entry name" value="AdoMet_MTases"/>
    <property type="match status" value="1"/>
</dbReference>
<sequence length="538" mass="61002">MPTPQKDIQAVLLRERNRRRRPGDVPYPLTDPPPDMLNYEHWDHLFLKSCFRNLTLHHFETPPSMVLDVGCGTGIWALDAVRQWPSSTIIGFDMKDSQPRLDDCEIYRDLADRLSWKQGNFLDGLPFPSSHFDFVRVARLGLAVPEDEWQFVLEEISRVMKSGAILEIIEEDLIFPYCQSARSRPERPRPSPLTVIDLPISVSESNSSDTISSRNSLNTLSSSTLWSAFDEPADGTLSRKLSLTPLLESPALSFNGSRFSPKSPFSIKSHSTFPSRGSTPTIPSPVTSLPISEEPPSYNVITPHPQDHSKLKAAWDAMLSHRFLAPRVVTVLLFYLSSCFVDVKSHPSLHIPLPPNSGVGPPTQSQRTSRGRSDTFNPIQQFELQKTTDGRRSDEESPPESPTSASHRQSTWAPMHLAKVVKTVQACKEAIFDEYEKLHSADLPPVQLTSPKDGRKLIVSSTKSSTREIFEREWLNWENDMTDRMGMRDQIMSQLQWPEPPGERPDWRVWRSNIKLLEDTQHTGDLCRTLRCFVARKS</sequence>
<feature type="domain" description="Methyltransferase" evidence="2">
    <location>
        <begin position="66"/>
        <end position="163"/>
    </location>
</feature>
<dbReference type="Proteomes" id="UP000559256">
    <property type="component" value="Unassembled WGS sequence"/>
</dbReference>
<dbReference type="PANTHER" id="PTHR43591">
    <property type="entry name" value="METHYLTRANSFERASE"/>
    <property type="match status" value="1"/>
</dbReference>
<dbReference type="AlphaFoldDB" id="A0A8H5GMK4"/>
<gene>
    <name evidence="3" type="ORF">D9758_003609</name>
</gene>
<comment type="caution">
    <text evidence="3">The sequence shown here is derived from an EMBL/GenBank/DDBJ whole genome shotgun (WGS) entry which is preliminary data.</text>
</comment>
<protein>
    <recommendedName>
        <fullName evidence="2">Methyltransferase domain-containing protein</fullName>
    </recommendedName>
</protein>
<evidence type="ECO:0000313" key="3">
    <source>
        <dbReference type="EMBL" id="KAF5367526.1"/>
    </source>
</evidence>